<dbReference type="VEuPathDB" id="PiroplasmaDB:TpMuguga_03g00882"/>
<evidence type="ECO:0008006" key="5">
    <source>
        <dbReference type="Google" id="ProtNLM"/>
    </source>
</evidence>
<evidence type="ECO:0000313" key="3">
    <source>
        <dbReference type="EMBL" id="EAN30712.1"/>
    </source>
</evidence>
<dbReference type="OMA" id="RHGHGCQ"/>
<feature type="chain" id="PRO_5004241270" description="Theileria-specific sub-telomeric protein, SVSP family" evidence="2">
    <location>
        <begin position="22"/>
        <end position="563"/>
    </location>
</feature>
<feature type="compositionally biased region" description="Basic and acidic residues" evidence="1">
    <location>
        <begin position="335"/>
        <end position="346"/>
    </location>
</feature>
<evidence type="ECO:0000256" key="1">
    <source>
        <dbReference type="SAM" id="MobiDB-lite"/>
    </source>
</evidence>
<feature type="compositionally biased region" description="Pro residues" evidence="1">
    <location>
        <begin position="301"/>
        <end position="311"/>
    </location>
</feature>
<proteinExistence type="predicted"/>
<accession>Q4MYH0</accession>
<feature type="signal peptide" evidence="2">
    <location>
        <begin position="1"/>
        <end position="21"/>
    </location>
</feature>
<dbReference type="AlphaFoldDB" id="Q4MYH0"/>
<keyword evidence="4" id="KW-1185">Reference proteome</keyword>
<feature type="region of interest" description="Disordered" evidence="1">
    <location>
        <begin position="140"/>
        <end position="274"/>
    </location>
</feature>
<feature type="compositionally biased region" description="Low complexity" evidence="1">
    <location>
        <begin position="60"/>
        <end position="86"/>
    </location>
</feature>
<feature type="region of interest" description="Disordered" evidence="1">
    <location>
        <begin position="45"/>
        <end position="97"/>
    </location>
</feature>
<reference evidence="3 4" key="1">
    <citation type="journal article" date="2005" name="Science">
        <title>Genome sequence of Theileria parva, a bovine pathogen that transforms lymphocytes.</title>
        <authorList>
            <person name="Gardner M.J."/>
            <person name="Bishop R."/>
            <person name="Shah T."/>
            <person name="de Villiers E.P."/>
            <person name="Carlton J.M."/>
            <person name="Hall N."/>
            <person name="Ren Q."/>
            <person name="Paulsen I.T."/>
            <person name="Pain A."/>
            <person name="Berriman M."/>
            <person name="Wilson R.J.M."/>
            <person name="Sato S."/>
            <person name="Ralph S.A."/>
            <person name="Mann D.J."/>
            <person name="Xiong Z."/>
            <person name="Shallom S.J."/>
            <person name="Weidman J."/>
            <person name="Jiang L."/>
            <person name="Lynn J."/>
            <person name="Weaver B."/>
            <person name="Shoaibi A."/>
            <person name="Domingo A.R."/>
            <person name="Wasawo D."/>
            <person name="Crabtree J."/>
            <person name="Wortman J.R."/>
            <person name="Haas B."/>
            <person name="Angiuoli S.V."/>
            <person name="Creasy T.H."/>
            <person name="Lu C."/>
            <person name="Suh B."/>
            <person name="Silva J.C."/>
            <person name="Utterback T.R."/>
            <person name="Feldblyum T.V."/>
            <person name="Pertea M."/>
            <person name="Allen J."/>
            <person name="Nierman W.C."/>
            <person name="Taracha E.L.N."/>
            <person name="Salzberg S.L."/>
            <person name="White O.R."/>
            <person name="Fitzhugh H.A."/>
            <person name="Morzaria S."/>
            <person name="Venter J.C."/>
            <person name="Fraser C.M."/>
            <person name="Nene V."/>
        </authorList>
    </citation>
    <scope>NUCLEOTIDE SEQUENCE [LARGE SCALE GENOMIC DNA]</scope>
    <source>
        <strain evidence="3 4">Muguga</strain>
    </source>
</reference>
<feature type="compositionally biased region" description="Acidic residues" evidence="1">
    <location>
        <begin position="45"/>
        <end position="54"/>
    </location>
</feature>
<feature type="compositionally biased region" description="Low complexity" evidence="1">
    <location>
        <begin position="207"/>
        <end position="244"/>
    </location>
</feature>
<dbReference type="eggNOG" id="ENOG502QU2K">
    <property type="taxonomic scope" value="Eukaryota"/>
</dbReference>
<feature type="region of interest" description="Disordered" evidence="1">
    <location>
        <begin position="286"/>
        <end position="346"/>
    </location>
</feature>
<keyword evidence="2" id="KW-0732">Signal</keyword>
<dbReference type="Proteomes" id="UP000001949">
    <property type="component" value="Unassembled WGS sequence"/>
</dbReference>
<protein>
    <recommendedName>
        <fullName evidence="5">Theileria-specific sub-telomeric protein, SVSP family</fullName>
    </recommendedName>
</protein>
<dbReference type="InParanoid" id="Q4MYH0"/>
<feature type="compositionally biased region" description="Pro residues" evidence="1">
    <location>
        <begin position="165"/>
        <end position="175"/>
    </location>
</feature>
<evidence type="ECO:0000313" key="4">
    <source>
        <dbReference type="Proteomes" id="UP000001949"/>
    </source>
</evidence>
<organism evidence="3 4">
    <name type="scientific">Theileria parva</name>
    <name type="common">East coast fever infection agent</name>
    <dbReference type="NCBI Taxonomy" id="5875"/>
    <lineage>
        <taxon>Eukaryota</taxon>
        <taxon>Sar</taxon>
        <taxon>Alveolata</taxon>
        <taxon>Apicomplexa</taxon>
        <taxon>Aconoidasida</taxon>
        <taxon>Piroplasmida</taxon>
        <taxon>Theileriidae</taxon>
        <taxon>Theileria</taxon>
    </lineage>
</organism>
<dbReference type="KEGG" id="tpv:TP03_0870"/>
<sequence length="563" mass="66073">MNKNIVYNFILIFIIIKCVKSQDNDPDQPSEDDDEEDEYNFEVSDVDEIIEEETGGLINPQYQPQYQQIEESQYPTQPQTQPQQYPGYLPESQGYQPEYQYYPGYQQQQQQYQTDTYGYYQPPAPTQQVPQQLDQYYDQYESTPQVPQHPDQYYQHYGPTTPIQPSQPQPQPQPQQQPSYQYYDPYNPTQPQQPEQYHEPSHPPQQPSYQYYEPPQPTQQPSYQHYEPSHPTQPQSTYQYYQPTTAPPPQPQVPQPQYQYYLPPPTQPQTTDDDENFYVTEHDQVHQVPSTGDPEFIYGPSQPPTQYPIPPQQTIGESTEQPIKPRKRATKRKDPRTPEKQGDEQPIKLKKPRYIKKTKHINFYKRGHLGMLVEMNESDYNVTHSDEDKTKYLFNANLEQIESDGEVVYEHLYGIPYCSSLTHSKRTNVIIITNIQGFILIKKTKGLWERTDANIPDYVTLFSEDSDGELMFLSKEHYNIIFTSNASFRYEMLPGVECHKIVVDGLVAWEKTEEDEGFPLVFYVTPKLTVKVNFEGYFKVFERRGSKYTRLFTKSSVGGSKYH</sequence>
<name>Q4MYH0_THEPA</name>
<evidence type="ECO:0000256" key="2">
    <source>
        <dbReference type="SAM" id="SignalP"/>
    </source>
</evidence>
<feature type="compositionally biased region" description="Pro residues" evidence="1">
    <location>
        <begin position="245"/>
        <end position="254"/>
    </location>
</feature>
<dbReference type="VEuPathDB" id="PiroplasmaDB:TpMuguga_03g00870"/>
<dbReference type="GeneID" id="3499807"/>
<feature type="compositionally biased region" description="Basic residues" evidence="1">
    <location>
        <begin position="324"/>
        <end position="334"/>
    </location>
</feature>
<gene>
    <name evidence="3" type="ordered locus">TP03_0870</name>
</gene>
<comment type="caution">
    <text evidence="3">The sequence shown here is derived from an EMBL/GenBank/DDBJ whole genome shotgun (WGS) entry which is preliminary data.</text>
</comment>
<dbReference type="EMBL" id="AAGK01000006">
    <property type="protein sequence ID" value="EAN30712.1"/>
    <property type="molecule type" value="Genomic_DNA"/>
</dbReference>
<feature type="compositionally biased region" description="Low complexity" evidence="1">
    <location>
        <begin position="176"/>
        <end position="195"/>
    </location>
</feature>
<dbReference type="RefSeq" id="XP_762995.1">
    <property type="nucleotide sequence ID" value="XM_757902.1"/>
</dbReference>